<evidence type="ECO:0000256" key="2">
    <source>
        <dbReference type="ARBA" id="ARBA00022692"/>
    </source>
</evidence>
<gene>
    <name evidence="6" type="ORF">GCM10025868_02180</name>
</gene>
<dbReference type="Pfam" id="PF04228">
    <property type="entry name" value="Zn_peptidase"/>
    <property type="match status" value="1"/>
</dbReference>
<evidence type="ECO:0000256" key="3">
    <source>
        <dbReference type="ARBA" id="ARBA00022989"/>
    </source>
</evidence>
<comment type="subcellular location">
    <subcellularLocation>
        <location evidence="1">Membrane</location>
        <topology evidence="1">Single-pass membrane protein</topology>
    </subcellularLocation>
</comment>
<dbReference type="Proteomes" id="UP001157017">
    <property type="component" value="Unassembled WGS sequence"/>
</dbReference>
<keyword evidence="7" id="KW-1185">Reference proteome</keyword>
<keyword evidence="2" id="KW-0812">Transmembrane</keyword>
<comment type="caution">
    <text evidence="6">The sequence shown here is derived from an EMBL/GenBank/DDBJ whole genome shotgun (WGS) entry which is preliminary data.</text>
</comment>
<name>A0ABQ6J9Y1_9ACTN</name>
<dbReference type="PANTHER" id="PTHR30168:SF0">
    <property type="entry name" value="INNER MEMBRANE PROTEIN"/>
    <property type="match status" value="1"/>
</dbReference>
<dbReference type="PANTHER" id="PTHR30168">
    <property type="entry name" value="PUTATIVE MEMBRANE PROTEIN YPFJ"/>
    <property type="match status" value="1"/>
</dbReference>
<feature type="region of interest" description="Disordered" evidence="5">
    <location>
        <begin position="37"/>
        <end position="60"/>
    </location>
</feature>
<evidence type="ECO:0000256" key="4">
    <source>
        <dbReference type="ARBA" id="ARBA00023136"/>
    </source>
</evidence>
<sequence length="208" mass="22626">MWAKAASSTQDVDGDPFLQPLTKQDVASALSAASAVGDDRIQQQSGGGVNPETWTHGSSAERQRWFTRGYTEGTLEACDTFATDQPVDLLAARRIRAATGRSAPVGPHGAGPQQPHRRRRHAMTVTAIAPHRTDSPAVLHDRRVLRVWTSAGRSACSWAYLEGAGWRRIGTTTPAGRQLLEACRLARTEGWSVHALVTHDDLCRLERA</sequence>
<evidence type="ECO:0000313" key="6">
    <source>
        <dbReference type="EMBL" id="GMA84968.1"/>
    </source>
</evidence>
<reference evidence="7" key="1">
    <citation type="journal article" date="2019" name="Int. J. Syst. Evol. Microbiol.">
        <title>The Global Catalogue of Microorganisms (GCM) 10K type strain sequencing project: providing services to taxonomists for standard genome sequencing and annotation.</title>
        <authorList>
            <consortium name="The Broad Institute Genomics Platform"/>
            <consortium name="The Broad Institute Genome Sequencing Center for Infectious Disease"/>
            <person name="Wu L."/>
            <person name="Ma J."/>
        </authorList>
    </citation>
    <scope>NUCLEOTIDE SEQUENCE [LARGE SCALE GENOMIC DNA]</scope>
    <source>
        <strain evidence="7">NBRC 108730</strain>
    </source>
</reference>
<evidence type="ECO:0000313" key="7">
    <source>
        <dbReference type="Proteomes" id="UP001157017"/>
    </source>
</evidence>
<evidence type="ECO:0000256" key="1">
    <source>
        <dbReference type="ARBA" id="ARBA00004167"/>
    </source>
</evidence>
<protein>
    <submittedName>
        <fullName evidence="6">Uncharacterized protein</fullName>
    </submittedName>
</protein>
<keyword evidence="4" id="KW-0472">Membrane</keyword>
<accession>A0ABQ6J9Y1</accession>
<keyword evidence="3" id="KW-1133">Transmembrane helix</keyword>
<dbReference type="EMBL" id="BSUZ01000001">
    <property type="protein sequence ID" value="GMA84968.1"/>
    <property type="molecule type" value="Genomic_DNA"/>
</dbReference>
<dbReference type="InterPro" id="IPR007343">
    <property type="entry name" value="Uncharacterised_pept_Zn_put"/>
</dbReference>
<evidence type="ECO:0000256" key="5">
    <source>
        <dbReference type="SAM" id="MobiDB-lite"/>
    </source>
</evidence>
<organism evidence="6 7">
    <name type="scientific">Angustibacter aerolatus</name>
    <dbReference type="NCBI Taxonomy" id="1162965"/>
    <lineage>
        <taxon>Bacteria</taxon>
        <taxon>Bacillati</taxon>
        <taxon>Actinomycetota</taxon>
        <taxon>Actinomycetes</taxon>
        <taxon>Kineosporiales</taxon>
        <taxon>Kineosporiaceae</taxon>
    </lineage>
</organism>
<proteinExistence type="predicted"/>